<dbReference type="Gene3D" id="3.30.1380.10">
    <property type="match status" value="1"/>
</dbReference>
<evidence type="ECO:0000313" key="5">
    <source>
        <dbReference type="Proteomes" id="UP000607397"/>
    </source>
</evidence>
<dbReference type="InterPro" id="IPR052179">
    <property type="entry name" value="DD-CPase-like"/>
</dbReference>
<keyword evidence="5" id="KW-1185">Reference proteome</keyword>
<keyword evidence="4" id="KW-0378">Hydrolase</keyword>
<dbReference type="AlphaFoldDB" id="A0A8K2A9D8"/>
<dbReference type="CDD" id="cd14852">
    <property type="entry name" value="LD-carboxypeptidase"/>
    <property type="match status" value="1"/>
</dbReference>
<keyword evidence="2" id="KW-1133">Transmembrane helix</keyword>
<dbReference type="SUPFAM" id="SSF55166">
    <property type="entry name" value="Hedgehog/DD-peptidase"/>
    <property type="match status" value="1"/>
</dbReference>
<dbReference type="GO" id="GO:0006508">
    <property type="term" value="P:proteolysis"/>
    <property type="evidence" value="ECO:0007669"/>
    <property type="project" value="InterPro"/>
</dbReference>
<feature type="domain" description="D-alanyl-D-alanine carboxypeptidase-like core" evidence="3">
    <location>
        <begin position="144"/>
        <end position="272"/>
    </location>
</feature>
<dbReference type="EMBL" id="WVIC01000040">
    <property type="protein sequence ID" value="NCJ08095.1"/>
    <property type="molecule type" value="Genomic_DNA"/>
</dbReference>
<feature type="region of interest" description="Disordered" evidence="1">
    <location>
        <begin position="39"/>
        <end position="120"/>
    </location>
</feature>
<dbReference type="InterPro" id="IPR058193">
    <property type="entry name" value="VanY/YodJ_core_dom"/>
</dbReference>
<dbReference type="GO" id="GO:0004180">
    <property type="term" value="F:carboxypeptidase activity"/>
    <property type="evidence" value="ECO:0007669"/>
    <property type="project" value="UniProtKB-KW"/>
</dbReference>
<accession>A0A8K2A9D8</accession>
<dbReference type="InterPro" id="IPR009045">
    <property type="entry name" value="Zn_M74/Hedgehog-like"/>
</dbReference>
<reference evidence="4" key="1">
    <citation type="submission" date="2019-12" db="EMBL/GenBank/DDBJ databases">
        <title>High-Quality draft genome sequences of three cyanobacteria isolated from the limestone walls of the Old Cathedral of Coimbra.</title>
        <authorList>
            <person name="Tiago I."/>
            <person name="Soares F."/>
            <person name="Portugal A."/>
        </authorList>
    </citation>
    <scope>NUCLEOTIDE SEQUENCE [LARGE SCALE GENOMIC DNA]</scope>
    <source>
        <strain evidence="4">C</strain>
    </source>
</reference>
<feature type="transmembrane region" description="Helical" evidence="2">
    <location>
        <begin position="12"/>
        <end position="31"/>
    </location>
</feature>
<keyword evidence="4" id="KW-0645">Protease</keyword>
<evidence type="ECO:0000256" key="2">
    <source>
        <dbReference type="SAM" id="Phobius"/>
    </source>
</evidence>
<keyword evidence="4" id="KW-0121">Carboxypeptidase</keyword>
<organism evidence="4 5">
    <name type="scientific">Petrachloros mirabilis ULC683</name>
    <dbReference type="NCBI Taxonomy" id="2781853"/>
    <lineage>
        <taxon>Bacteria</taxon>
        <taxon>Bacillati</taxon>
        <taxon>Cyanobacteriota</taxon>
        <taxon>Cyanophyceae</taxon>
        <taxon>Synechococcales</taxon>
        <taxon>Petrachlorosaceae</taxon>
        <taxon>Petrachloros</taxon>
        <taxon>Petrachloros mirabilis</taxon>
    </lineage>
</organism>
<proteinExistence type="predicted"/>
<dbReference type="PANTHER" id="PTHR34385">
    <property type="entry name" value="D-ALANYL-D-ALANINE CARBOXYPEPTIDASE"/>
    <property type="match status" value="1"/>
</dbReference>
<evidence type="ECO:0000313" key="4">
    <source>
        <dbReference type="EMBL" id="NCJ08095.1"/>
    </source>
</evidence>
<evidence type="ECO:0000259" key="3">
    <source>
        <dbReference type="Pfam" id="PF02557"/>
    </source>
</evidence>
<dbReference type="InterPro" id="IPR003709">
    <property type="entry name" value="VanY-like_core_dom"/>
</dbReference>
<keyword evidence="2" id="KW-0472">Membrane</keyword>
<dbReference type="Pfam" id="PF02557">
    <property type="entry name" value="VanY"/>
    <property type="match status" value="1"/>
</dbReference>
<gene>
    <name evidence="4" type="ORF">GS597_16590</name>
</gene>
<name>A0A8K2A9D8_9CYAN</name>
<keyword evidence="2" id="KW-0812">Transmembrane</keyword>
<dbReference type="PANTHER" id="PTHR34385:SF1">
    <property type="entry name" value="PEPTIDOGLYCAN L-ALANYL-D-GLUTAMATE ENDOPEPTIDASE CWLK"/>
    <property type="match status" value="1"/>
</dbReference>
<feature type="compositionally biased region" description="Polar residues" evidence="1">
    <location>
        <begin position="39"/>
        <end position="59"/>
    </location>
</feature>
<protein>
    <submittedName>
        <fullName evidence="4">D-alanyl-D-alanine carboxypeptidase</fullName>
    </submittedName>
</protein>
<sequence>MKAFRSLSPHIQFIAVVVVSALSIVILGFTLQATFAPDSQSEVQPTPPQTEIQGSSPTNLGLPDLPGEGIVVIPGTTPPLEPSGRSPEAEGARSPQSSSQSSSQPSPPPPGSSDSYFGHLPYAQNDQSLVEVGQFVRDTYQRTEYLDIEAANAFLEMQAVARTDGVYLMPISGFRTIADQNALFVRQVERQGSEAAAAQLSAPPGYSEHHTGFAIDIADEQQPDTDLKFAFEFTGAYEWLARYAKDYGFELSFPPENAQEVSFEPWHWRFIGSQRAAATFRQAMRF</sequence>
<dbReference type="Proteomes" id="UP000607397">
    <property type="component" value="Unassembled WGS sequence"/>
</dbReference>
<feature type="compositionally biased region" description="Low complexity" evidence="1">
    <location>
        <begin position="94"/>
        <end position="104"/>
    </location>
</feature>
<evidence type="ECO:0000256" key="1">
    <source>
        <dbReference type="SAM" id="MobiDB-lite"/>
    </source>
</evidence>
<comment type="caution">
    <text evidence="4">The sequence shown here is derived from an EMBL/GenBank/DDBJ whole genome shotgun (WGS) entry which is preliminary data.</text>
</comment>